<dbReference type="InterPro" id="IPR013324">
    <property type="entry name" value="RNA_pol_sigma_r3/r4-like"/>
</dbReference>
<keyword evidence="4" id="KW-0238">DNA-binding</keyword>
<dbReference type="GO" id="GO:0016987">
    <property type="term" value="F:sigma factor activity"/>
    <property type="evidence" value="ECO:0007669"/>
    <property type="project" value="UniProtKB-KW"/>
</dbReference>
<reference evidence="7 8" key="1">
    <citation type="submission" date="2019-02" db="EMBL/GenBank/DDBJ databases">
        <title>Deep-cultivation of Planctomycetes and their phenomic and genomic characterization uncovers novel biology.</title>
        <authorList>
            <person name="Wiegand S."/>
            <person name="Jogler M."/>
            <person name="Boedeker C."/>
            <person name="Pinto D."/>
            <person name="Vollmers J."/>
            <person name="Rivas-Marin E."/>
            <person name="Kohn T."/>
            <person name="Peeters S.H."/>
            <person name="Heuer A."/>
            <person name="Rast P."/>
            <person name="Oberbeckmann S."/>
            <person name="Bunk B."/>
            <person name="Jeske O."/>
            <person name="Meyerdierks A."/>
            <person name="Storesund J.E."/>
            <person name="Kallscheuer N."/>
            <person name="Luecker S."/>
            <person name="Lage O.M."/>
            <person name="Pohl T."/>
            <person name="Merkel B.J."/>
            <person name="Hornburger P."/>
            <person name="Mueller R.-W."/>
            <person name="Bruemmer F."/>
            <person name="Labrenz M."/>
            <person name="Spormann A.M."/>
            <person name="Op Den Camp H."/>
            <person name="Overmann J."/>
            <person name="Amann R."/>
            <person name="Jetten M.S.M."/>
            <person name="Mascher T."/>
            <person name="Medema M.H."/>
            <person name="Devos D.P."/>
            <person name="Kaster A.-K."/>
            <person name="Ovreas L."/>
            <person name="Rohde M."/>
            <person name="Galperin M.Y."/>
            <person name="Jogler C."/>
        </authorList>
    </citation>
    <scope>NUCLEOTIDE SEQUENCE [LARGE SCALE GENOMIC DNA]</scope>
    <source>
        <strain evidence="7 8">Pan54</strain>
    </source>
</reference>
<dbReference type="SUPFAM" id="SSF88946">
    <property type="entry name" value="Sigma2 domain of RNA polymerase sigma factors"/>
    <property type="match status" value="1"/>
</dbReference>
<dbReference type="PANTHER" id="PTHR43133">
    <property type="entry name" value="RNA POLYMERASE ECF-TYPE SIGMA FACTO"/>
    <property type="match status" value="1"/>
</dbReference>
<dbReference type="EMBL" id="SJPG01000001">
    <property type="protein sequence ID" value="TWT60422.1"/>
    <property type="molecule type" value="Genomic_DNA"/>
</dbReference>
<dbReference type="CDD" id="cd06171">
    <property type="entry name" value="Sigma70_r4"/>
    <property type="match status" value="1"/>
</dbReference>
<comment type="caution">
    <text evidence="7">The sequence shown here is derived from an EMBL/GenBank/DDBJ whole genome shotgun (WGS) entry which is preliminary data.</text>
</comment>
<accession>A0A5C5XEU5</accession>
<protein>
    <submittedName>
        <fullName evidence="7">ECF RNA polymerase sigma factor SigW</fullName>
    </submittedName>
</protein>
<keyword evidence="2" id="KW-0805">Transcription regulation</keyword>
<evidence type="ECO:0000256" key="5">
    <source>
        <dbReference type="ARBA" id="ARBA00023163"/>
    </source>
</evidence>
<evidence type="ECO:0000256" key="1">
    <source>
        <dbReference type="ARBA" id="ARBA00010641"/>
    </source>
</evidence>
<evidence type="ECO:0000259" key="6">
    <source>
        <dbReference type="Pfam" id="PF08281"/>
    </source>
</evidence>
<dbReference type="OrthoDB" id="273051at2"/>
<evidence type="ECO:0000256" key="2">
    <source>
        <dbReference type="ARBA" id="ARBA00023015"/>
    </source>
</evidence>
<evidence type="ECO:0000313" key="7">
    <source>
        <dbReference type="EMBL" id="TWT60422.1"/>
    </source>
</evidence>
<keyword evidence="3" id="KW-0731">Sigma factor</keyword>
<proteinExistence type="inferred from homology"/>
<keyword evidence="8" id="KW-1185">Reference proteome</keyword>
<dbReference type="Pfam" id="PF08281">
    <property type="entry name" value="Sigma70_r4_2"/>
    <property type="match status" value="1"/>
</dbReference>
<name>A0A5C5XEU5_9PLAN</name>
<keyword evidence="5" id="KW-0804">Transcription</keyword>
<dbReference type="RefSeq" id="WP_146502550.1">
    <property type="nucleotide sequence ID" value="NZ_SJPG01000001.1"/>
</dbReference>
<dbReference type="NCBIfam" id="TIGR02937">
    <property type="entry name" value="sigma70-ECF"/>
    <property type="match status" value="1"/>
</dbReference>
<dbReference type="InterPro" id="IPR039425">
    <property type="entry name" value="RNA_pol_sigma-70-like"/>
</dbReference>
<dbReference type="InterPro" id="IPR014284">
    <property type="entry name" value="RNA_pol_sigma-70_dom"/>
</dbReference>
<gene>
    <name evidence="7" type="primary">sigW_1</name>
    <name evidence="7" type="ORF">Pan54_11360</name>
</gene>
<evidence type="ECO:0000256" key="3">
    <source>
        <dbReference type="ARBA" id="ARBA00023082"/>
    </source>
</evidence>
<dbReference type="SUPFAM" id="SSF88659">
    <property type="entry name" value="Sigma3 and sigma4 domains of RNA polymerase sigma factors"/>
    <property type="match status" value="1"/>
</dbReference>
<dbReference type="GO" id="GO:0003677">
    <property type="term" value="F:DNA binding"/>
    <property type="evidence" value="ECO:0007669"/>
    <property type="project" value="UniProtKB-KW"/>
</dbReference>
<evidence type="ECO:0000313" key="8">
    <source>
        <dbReference type="Proteomes" id="UP000316095"/>
    </source>
</evidence>
<feature type="domain" description="RNA polymerase sigma factor 70 region 4 type 2" evidence="6">
    <location>
        <begin position="124"/>
        <end position="174"/>
    </location>
</feature>
<organism evidence="7 8">
    <name type="scientific">Rubinisphaera italica</name>
    <dbReference type="NCBI Taxonomy" id="2527969"/>
    <lineage>
        <taxon>Bacteria</taxon>
        <taxon>Pseudomonadati</taxon>
        <taxon>Planctomycetota</taxon>
        <taxon>Planctomycetia</taxon>
        <taxon>Planctomycetales</taxon>
        <taxon>Planctomycetaceae</taxon>
        <taxon>Rubinisphaera</taxon>
    </lineage>
</organism>
<dbReference type="AlphaFoldDB" id="A0A5C5XEU5"/>
<dbReference type="InterPro" id="IPR036388">
    <property type="entry name" value="WH-like_DNA-bd_sf"/>
</dbReference>
<dbReference type="Gene3D" id="1.10.1740.10">
    <property type="match status" value="1"/>
</dbReference>
<comment type="similarity">
    <text evidence="1">Belongs to the sigma-70 factor family. ECF subfamily.</text>
</comment>
<sequence>MKEIEDDLPAEEIPPLVDLASSLYQLHAAGLRAYLIKNLRDSSLADDILQQTFSKLQEQIKRKEAEDQELTISAGWLYRVAFNEVARIKRNETRQKNHYTGLASFFSQLRGEQNDHLIQAEEAERVRKAFERLPDSLKVIVELRIFEEMKFAEIAQVLQIPIGTVLTRMTRALKVLRQALQQFE</sequence>
<dbReference type="Proteomes" id="UP000316095">
    <property type="component" value="Unassembled WGS sequence"/>
</dbReference>
<dbReference type="InterPro" id="IPR013249">
    <property type="entry name" value="RNA_pol_sigma70_r4_t2"/>
</dbReference>
<dbReference type="Gene3D" id="1.10.10.10">
    <property type="entry name" value="Winged helix-like DNA-binding domain superfamily/Winged helix DNA-binding domain"/>
    <property type="match status" value="1"/>
</dbReference>
<dbReference type="PANTHER" id="PTHR43133:SF8">
    <property type="entry name" value="RNA POLYMERASE SIGMA FACTOR HI_1459-RELATED"/>
    <property type="match status" value="1"/>
</dbReference>
<evidence type="ECO:0000256" key="4">
    <source>
        <dbReference type="ARBA" id="ARBA00023125"/>
    </source>
</evidence>
<dbReference type="InterPro" id="IPR013325">
    <property type="entry name" value="RNA_pol_sigma_r2"/>
</dbReference>
<dbReference type="GO" id="GO:0006352">
    <property type="term" value="P:DNA-templated transcription initiation"/>
    <property type="evidence" value="ECO:0007669"/>
    <property type="project" value="InterPro"/>
</dbReference>